<evidence type="ECO:0000256" key="3">
    <source>
        <dbReference type="ARBA" id="ARBA00023163"/>
    </source>
</evidence>
<dbReference type="RefSeq" id="WP_021073732.1">
    <property type="nucleotide sequence ID" value="NZ_FNPC01000003.1"/>
</dbReference>
<proteinExistence type="predicted"/>
<dbReference type="InterPro" id="IPR019888">
    <property type="entry name" value="Tscrpt_reg_AsnC-like"/>
</dbReference>
<dbReference type="PRINTS" id="PR00033">
    <property type="entry name" value="HTHASNC"/>
</dbReference>
<dbReference type="OrthoDB" id="33200at2157"/>
<dbReference type="Proteomes" id="UP000199079">
    <property type="component" value="Unassembled WGS sequence"/>
</dbReference>
<dbReference type="PROSITE" id="PS50956">
    <property type="entry name" value="HTH_ASNC_2"/>
    <property type="match status" value="1"/>
</dbReference>
<dbReference type="PANTHER" id="PTHR43413:SF4">
    <property type="entry name" value="HTH-TYPE TRANSCRIPTIONAL REGULATOR LYSM"/>
    <property type="match status" value="1"/>
</dbReference>
<dbReference type="InterPro" id="IPR011991">
    <property type="entry name" value="ArsR-like_HTH"/>
</dbReference>
<dbReference type="InterPro" id="IPR000485">
    <property type="entry name" value="AsnC-type_HTH_dom"/>
</dbReference>
<dbReference type="InterPro" id="IPR056526">
    <property type="entry name" value="TRASH_HVO_1752"/>
</dbReference>
<dbReference type="CDD" id="cd00090">
    <property type="entry name" value="HTH_ARSR"/>
    <property type="match status" value="1"/>
</dbReference>
<gene>
    <name evidence="5" type="ORF">SAMN05216564_103117</name>
</gene>
<dbReference type="InterPro" id="IPR011017">
    <property type="entry name" value="TRASH_dom"/>
</dbReference>
<dbReference type="SUPFAM" id="SSF46785">
    <property type="entry name" value="Winged helix' DNA-binding domain"/>
    <property type="match status" value="1"/>
</dbReference>
<dbReference type="InterPro" id="IPR036388">
    <property type="entry name" value="WH-like_DNA-bd_sf"/>
</dbReference>
<keyword evidence="3" id="KW-0804">Transcription</keyword>
<evidence type="ECO:0000259" key="4">
    <source>
        <dbReference type="PROSITE" id="PS50956"/>
    </source>
</evidence>
<dbReference type="Pfam" id="PF24273">
    <property type="entry name" value="TRASH_HVO_1752_C"/>
    <property type="match status" value="1"/>
</dbReference>
<dbReference type="Pfam" id="PF13404">
    <property type="entry name" value="HTH_AsnC-type"/>
    <property type="match status" value="1"/>
</dbReference>
<sequence length="198" mass="21562">MRTLDDIDREILALLSEDARRPFSDIADRVDLSAPAVSDRVDRLEEIGVIEGFTLRVDPGTLSSGVAVLVRIDLPLSAVDEAYGALREHERVDHAFKTADGEVVCTATLDPAVVGDLLADVLDDPDAARDVSVRLLESHAWDSTVGPDVDLAIDCVECGNSVTEEGESARIDGTLYHFCCGSCRSRFRDRYDRIEEGA</sequence>
<dbReference type="InterPro" id="IPR050684">
    <property type="entry name" value="HTH-Siroheme_Decarb"/>
</dbReference>
<evidence type="ECO:0000256" key="2">
    <source>
        <dbReference type="ARBA" id="ARBA00023125"/>
    </source>
</evidence>
<evidence type="ECO:0000313" key="5">
    <source>
        <dbReference type="EMBL" id="SDY10369.1"/>
    </source>
</evidence>
<accession>A0A1H3H6U9</accession>
<dbReference type="GeneID" id="43837999"/>
<keyword evidence="6" id="KW-1185">Reference proteome</keyword>
<name>A0A1H3H6U9_9EURY</name>
<protein>
    <submittedName>
        <fullName evidence="5">Transcriptional regulator, AsnC family</fullName>
    </submittedName>
</protein>
<evidence type="ECO:0000313" key="6">
    <source>
        <dbReference type="Proteomes" id="UP000199079"/>
    </source>
</evidence>
<dbReference type="Gene3D" id="1.10.10.10">
    <property type="entry name" value="Winged helix-like DNA-binding domain superfamily/Winged helix DNA-binding domain"/>
    <property type="match status" value="1"/>
</dbReference>
<dbReference type="EMBL" id="FNPC01000003">
    <property type="protein sequence ID" value="SDY10369.1"/>
    <property type="molecule type" value="Genomic_DNA"/>
</dbReference>
<organism evidence="5 6">
    <name type="scientific">Halopenitus persicus</name>
    <dbReference type="NCBI Taxonomy" id="1048396"/>
    <lineage>
        <taxon>Archaea</taxon>
        <taxon>Methanobacteriati</taxon>
        <taxon>Methanobacteriota</taxon>
        <taxon>Stenosarchaea group</taxon>
        <taxon>Halobacteria</taxon>
        <taxon>Halobacteriales</taxon>
        <taxon>Haloferacaceae</taxon>
        <taxon>Halopenitus</taxon>
    </lineage>
</organism>
<dbReference type="PANTHER" id="PTHR43413">
    <property type="entry name" value="TRANSCRIPTIONAL REGULATOR, ASNC FAMILY"/>
    <property type="match status" value="1"/>
</dbReference>
<evidence type="ECO:0000256" key="1">
    <source>
        <dbReference type="ARBA" id="ARBA00023015"/>
    </source>
</evidence>
<keyword evidence="2" id="KW-0238">DNA-binding</keyword>
<feature type="domain" description="HTH asnC-type" evidence="4">
    <location>
        <begin position="4"/>
        <end position="67"/>
    </location>
</feature>
<keyword evidence="1" id="KW-0805">Transcription regulation</keyword>
<dbReference type="SMART" id="SM00344">
    <property type="entry name" value="HTH_ASNC"/>
    <property type="match status" value="1"/>
</dbReference>
<dbReference type="AlphaFoldDB" id="A0A1H3H6U9"/>
<dbReference type="SMART" id="SM00746">
    <property type="entry name" value="TRASH"/>
    <property type="match status" value="1"/>
</dbReference>
<reference evidence="6" key="1">
    <citation type="submission" date="2016-10" db="EMBL/GenBank/DDBJ databases">
        <authorList>
            <person name="Varghese N."/>
            <person name="Submissions S."/>
        </authorList>
    </citation>
    <scope>NUCLEOTIDE SEQUENCE [LARGE SCALE GENOMIC DNA]</scope>
    <source>
        <strain evidence="6">DC30,IBRC 10041,KCTC 4046</strain>
    </source>
</reference>
<dbReference type="GO" id="GO:0043565">
    <property type="term" value="F:sequence-specific DNA binding"/>
    <property type="evidence" value="ECO:0007669"/>
    <property type="project" value="InterPro"/>
</dbReference>
<dbReference type="InterPro" id="IPR036390">
    <property type="entry name" value="WH_DNA-bd_sf"/>
</dbReference>